<dbReference type="Gene3D" id="2.20.100.10">
    <property type="entry name" value="Thrombospondin type-1 (TSP1) repeat"/>
    <property type="match status" value="1"/>
</dbReference>
<dbReference type="PROSITE" id="PS50092">
    <property type="entry name" value="TSP1"/>
    <property type="match status" value="1"/>
</dbReference>
<sequence length="389" mass="43830">MEHWEKHTCVRFSPYSEKLAGVLGHDDFIDFFKGNGCYSFVGRVRNGKQEISVGTYCDDLGTMAHELGHALGFYHEQSRPDRDFYVEVKAENIKPGKEGNFEMYSRSKVSDENIPYDLGSIMHYGDTEFATNKSIIEGKATLVTKDKEMQNVIGQRLGLSFYDIKTANELYKCNEHCESHIQCENGGFIGPDCNCKCPEGLGGPYCTDVAKPSGMCGGVYETCQGTIQTPNWPDNYLNETTCYWFIKAPRGSSIEVTFSHFNLEDDILHGRQKCGYDWVEIRKFGPEKVGPRYCGNQLHETTATYNVSSLLIKFSSDDSYTYKGFQATYRVIQKRTGSWGPYSAWSQCPVSCGGGIQVRMRSCLPSGTICSGKDLDFRKCNEHPCHEEI</sequence>
<evidence type="ECO:0000256" key="7">
    <source>
        <dbReference type="ARBA" id="ARBA00022833"/>
    </source>
</evidence>
<dbReference type="Pfam" id="PF01400">
    <property type="entry name" value="Astacin"/>
    <property type="match status" value="1"/>
</dbReference>
<feature type="binding site" evidence="12">
    <location>
        <position position="65"/>
    </location>
    <ligand>
        <name>Zn(2+)</name>
        <dbReference type="ChEBI" id="CHEBI:29105"/>
        <note>catalytic</note>
    </ligand>
</feature>
<dbReference type="GeneID" id="106176845"/>
<dbReference type="GO" id="GO:0006508">
    <property type="term" value="P:proteolysis"/>
    <property type="evidence" value="ECO:0007669"/>
    <property type="project" value="UniProtKB-KW"/>
</dbReference>
<evidence type="ECO:0000256" key="12">
    <source>
        <dbReference type="PROSITE-ProRule" id="PRU01211"/>
    </source>
</evidence>
<accession>A0A2R2MMB6</accession>
<keyword evidence="6 12" id="KW-0378">Hydrolase</keyword>
<feature type="domain" description="Peptidase M12A" evidence="15">
    <location>
        <begin position="1"/>
        <end position="174"/>
    </location>
</feature>
<dbReference type="InterPro" id="IPR000884">
    <property type="entry name" value="TSP1_rpt"/>
</dbReference>
<dbReference type="PANTHER" id="PTHR10127:SF780">
    <property type="entry name" value="METALLOENDOPEPTIDASE"/>
    <property type="match status" value="1"/>
</dbReference>
<dbReference type="RefSeq" id="XP_023931350.1">
    <property type="nucleotide sequence ID" value="XM_024075582.1"/>
</dbReference>
<evidence type="ECO:0000256" key="3">
    <source>
        <dbReference type="ARBA" id="ARBA00022670"/>
    </source>
</evidence>
<dbReference type="SUPFAM" id="SSF49854">
    <property type="entry name" value="Spermadhesin, CUB domain"/>
    <property type="match status" value="1"/>
</dbReference>
<dbReference type="PROSITE" id="PS01180">
    <property type="entry name" value="CUB"/>
    <property type="match status" value="1"/>
</dbReference>
<keyword evidence="16" id="KW-1185">Reference proteome</keyword>
<feature type="active site" evidence="12">
    <location>
        <position position="66"/>
    </location>
</feature>
<dbReference type="SMART" id="SM00042">
    <property type="entry name" value="CUB"/>
    <property type="match status" value="1"/>
</dbReference>
<dbReference type="Gene3D" id="2.60.120.290">
    <property type="entry name" value="Spermadhesin, CUB domain"/>
    <property type="match status" value="1"/>
</dbReference>
<keyword evidence="9" id="KW-1015">Disulfide bond</keyword>
<dbReference type="SMART" id="SM00209">
    <property type="entry name" value="TSP1"/>
    <property type="match status" value="1"/>
</dbReference>
<name>A0A2R2MMB6_LINAN</name>
<dbReference type="Pfam" id="PF00090">
    <property type="entry name" value="TSP_1"/>
    <property type="match status" value="1"/>
</dbReference>
<dbReference type="SMART" id="SM00235">
    <property type="entry name" value="ZnMc"/>
    <property type="match status" value="1"/>
</dbReference>
<dbReference type="GO" id="GO:0004222">
    <property type="term" value="F:metalloendopeptidase activity"/>
    <property type="evidence" value="ECO:0007669"/>
    <property type="project" value="UniProtKB-UniRule"/>
</dbReference>
<comment type="cofactor">
    <cofactor evidence="12 13">
        <name>Zn(2+)</name>
        <dbReference type="ChEBI" id="CHEBI:29105"/>
    </cofactor>
    <text evidence="12 13">Binds 1 zinc ion per subunit.</text>
</comment>
<keyword evidence="5" id="KW-0732">Signal</keyword>
<dbReference type="InterPro" id="IPR001506">
    <property type="entry name" value="Peptidase_M12A"/>
</dbReference>
<keyword evidence="3 12" id="KW-0645">Protease</keyword>
<dbReference type="FunFam" id="2.60.120.290:FF:000013">
    <property type="entry name" value="Membrane frizzled-related protein"/>
    <property type="match status" value="1"/>
</dbReference>
<dbReference type="PIRSF" id="PIRSF036365">
    <property type="entry name" value="Astacin_nematoda"/>
    <property type="match status" value="1"/>
</dbReference>
<keyword evidence="2" id="KW-0964">Secreted</keyword>
<dbReference type="InterPro" id="IPR035914">
    <property type="entry name" value="Sperma_CUB_dom_sf"/>
</dbReference>
<evidence type="ECO:0000256" key="4">
    <source>
        <dbReference type="ARBA" id="ARBA00022723"/>
    </source>
</evidence>
<dbReference type="InterPro" id="IPR000742">
    <property type="entry name" value="EGF"/>
</dbReference>
<keyword evidence="8 12" id="KW-0482">Metalloprotease</keyword>
<dbReference type="GO" id="GO:0018996">
    <property type="term" value="P:molting cycle, collagen and cuticulin-based cuticle"/>
    <property type="evidence" value="ECO:0007669"/>
    <property type="project" value="InterPro"/>
</dbReference>
<keyword evidence="10" id="KW-0325">Glycoprotein</keyword>
<dbReference type="InterPro" id="IPR017050">
    <property type="entry name" value="Metallopeptidase_nem"/>
</dbReference>
<keyword evidence="4 12" id="KW-0479">Metal-binding</keyword>
<reference evidence="17" key="1">
    <citation type="submission" date="2025-08" db="UniProtKB">
        <authorList>
            <consortium name="RefSeq"/>
        </authorList>
    </citation>
    <scope>IDENTIFICATION</scope>
    <source>
        <tissue evidence="17">Gonads</tissue>
    </source>
</reference>
<evidence type="ECO:0000313" key="17">
    <source>
        <dbReference type="RefSeq" id="XP_023931350.1"/>
    </source>
</evidence>
<feature type="binding site" evidence="12">
    <location>
        <position position="69"/>
    </location>
    <ligand>
        <name>Zn(2+)</name>
        <dbReference type="ChEBI" id="CHEBI:29105"/>
        <note>catalytic</note>
    </ligand>
</feature>
<dbReference type="InterPro" id="IPR024079">
    <property type="entry name" value="MetalloPept_cat_dom_sf"/>
</dbReference>
<dbReference type="GO" id="GO:0008270">
    <property type="term" value="F:zinc ion binding"/>
    <property type="evidence" value="ECO:0007669"/>
    <property type="project" value="UniProtKB-UniRule"/>
</dbReference>
<evidence type="ECO:0000256" key="2">
    <source>
        <dbReference type="ARBA" id="ARBA00022525"/>
    </source>
</evidence>
<evidence type="ECO:0000313" key="16">
    <source>
        <dbReference type="Proteomes" id="UP000085678"/>
    </source>
</evidence>
<dbReference type="AlphaFoldDB" id="A0A2R2MMB6"/>
<comment type="caution">
    <text evidence="11">Lacks conserved residue(s) required for the propagation of feature annotation.</text>
</comment>
<dbReference type="PRINTS" id="PR00480">
    <property type="entry name" value="ASTACIN"/>
</dbReference>
<evidence type="ECO:0000256" key="11">
    <source>
        <dbReference type="PROSITE-ProRule" id="PRU00059"/>
    </source>
</evidence>
<evidence type="ECO:0000256" key="5">
    <source>
        <dbReference type="ARBA" id="ARBA00022729"/>
    </source>
</evidence>
<gene>
    <name evidence="17" type="primary">LOC106176845</name>
</gene>
<dbReference type="PROSITE" id="PS51864">
    <property type="entry name" value="ASTACIN"/>
    <property type="match status" value="1"/>
</dbReference>
<dbReference type="FunFam" id="2.20.100.10:FF:000001">
    <property type="entry name" value="semaphorin-5A isoform X1"/>
    <property type="match status" value="1"/>
</dbReference>
<dbReference type="SUPFAM" id="SSF55486">
    <property type="entry name" value="Metalloproteases ('zincins'), catalytic domain"/>
    <property type="match status" value="1"/>
</dbReference>
<evidence type="ECO:0000259" key="15">
    <source>
        <dbReference type="PROSITE" id="PS51864"/>
    </source>
</evidence>
<evidence type="ECO:0000256" key="6">
    <source>
        <dbReference type="ARBA" id="ARBA00022801"/>
    </source>
</evidence>
<evidence type="ECO:0000256" key="13">
    <source>
        <dbReference type="RuleBase" id="RU361183"/>
    </source>
</evidence>
<evidence type="ECO:0000256" key="10">
    <source>
        <dbReference type="ARBA" id="ARBA00023180"/>
    </source>
</evidence>
<dbReference type="PROSITE" id="PS00022">
    <property type="entry name" value="EGF_1"/>
    <property type="match status" value="1"/>
</dbReference>
<protein>
    <recommendedName>
        <fullName evidence="13">Metalloendopeptidase</fullName>
        <ecNumber evidence="13">3.4.24.-</ecNumber>
    </recommendedName>
</protein>
<feature type="binding site" evidence="12">
    <location>
        <position position="75"/>
    </location>
    <ligand>
        <name>Zn(2+)</name>
        <dbReference type="ChEBI" id="CHEBI:29105"/>
        <note>catalytic</note>
    </ligand>
</feature>
<dbReference type="InterPro" id="IPR000859">
    <property type="entry name" value="CUB_dom"/>
</dbReference>
<dbReference type="OrthoDB" id="291007at2759"/>
<proteinExistence type="predicted"/>
<dbReference type="GO" id="GO:0005576">
    <property type="term" value="C:extracellular region"/>
    <property type="evidence" value="ECO:0007669"/>
    <property type="project" value="UniProtKB-SubCell"/>
</dbReference>
<dbReference type="Pfam" id="PF00431">
    <property type="entry name" value="CUB"/>
    <property type="match status" value="1"/>
</dbReference>
<evidence type="ECO:0000256" key="8">
    <source>
        <dbReference type="ARBA" id="ARBA00023049"/>
    </source>
</evidence>
<comment type="subcellular location">
    <subcellularLocation>
        <location evidence="1">Secreted</location>
    </subcellularLocation>
</comment>
<dbReference type="CDD" id="cd04280">
    <property type="entry name" value="ZnMc_astacin_like"/>
    <property type="match status" value="1"/>
</dbReference>
<dbReference type="Proteomes" id="UP000085678">
    <property type="component" value="Unplaced"/>
</dbReference>
<evidence type="ECO:0000256" key="9">
    <source>
        <dbReference type="ARBA" id="ARBA00023157"/>
    </source>
</evidence>
<dbReference type="SUPFAM" id="SSF82895">
    <property type="entry name" value="TSP-1 type 1 repeat"/>
    <property type="match status" value="1"/>
</dbReference>
<dbReference type="InterPro" id="IPR034035">
    <property type="entry name" value="Astacin-like_dom"/>
</dbReference>
<dbReference type="EC" id="3.4.24.-" evidence="13"/>
<organism evidence="16 17">
    <name type="scientific">Lingula anatina</name>
    <name type="common">Brachiopod</name>
    <name type="synonym">Lingula unguis</name>
    <dbReference type="NCBI Taxonomy" id="7574"/>
    <lineage>
        <taxon>Eukaryota</taxon>
        <taxon>Metazoa</taxon>
        <taxon>Spiralia</taxon>
        <taxon>Lophotrochozoa</taxon>
        <taxon>Brachiopoda</taxon>
        <taxon>Linguliformea</taxon>
        <taxon>Lingulata</taxon>
        <taxon>Lingulida</taxon>
        <taxon>Linguloidea</taxon>
        <taxon>Lingulidae</taxon>
        <taxon>Lingula</taxon>
    </lineage>
</organism>
<evidence type="ECO:0000256" key="1">
    <source>
        <dbReference type="ARBA" id="ARBA00004613"/>
    </source>
</evidence>
<dbReference type="Gene3D" id="3.40.390.10">
    <property type="entry name" value="Collagenase (Catalytic Domain)"/>
    <property type="match status" value="1"/>
</dbReference>
<feature type="domain" description="CUB" evidence="14">
    <location>
        <begin position="216"/>
        <end position="332"/>
    </location>
</feature>
<dbReference type="InterPro" id="IPR036383">
    <property type="entry name" value="TSP1_rpt_sf"/>
</dbReference>
<dbReference type="PANTHER" id="PTHR10127">
    <property type="entry name" value="DISCOIDIN, CUB, EGF, LAMININ , AND ZINC METALLOPROTEASE DOMAIN CONTAINING"/>
    <property type="match status" value="1"/>
</dbReference>
<dbReference type="CDD" id="cd00041">
    <property type="entry name" value="CUB"/>
    <property type="match status" value="1"/>
</dbReference>
<evidence type="ECO:0000259" key="14">
    <source>
        <dbReference type="PROSITE" id="PS01180"/>
    </source>
</evidence>
<keyword evidence="7 12" id="KW-0862">Zinc</keyword>
<dbReference type="InterPro" id="IPR006026">
    <property type="entry name" value="Peptidase_Metallo"/>
</dbReference>